<evidence type="ECO:0000313" key="7">
    <source>
        <dbReference type="Proteomes" id="UP001500449"/>
    </source>
</evidence>
<evidence type="ECO:0000256" key="3">
    <source>
        <dbReference type="ARBA" id="ARBA00023163"/>
    </source>
</evidence>
<comment type="caution">
    <text evidence="6">The sequence shown here is derived from an EMBL/GenBank/DDBJ whole genome shotgun (WGS) entry which is preliminary data.</text>
</comment>
<gene>
    <name evidence="6" type="ORF">GCM10009836_17920</name>
</gene>
<evidence type="ECO:0000259" key="5">
    <source>
        <dbReference type="PROSITE" id="PS51898"/>
    </source>
</evidence>
<dbReference type="Gene3D" id="1.10.443.10">
    <property type="entry name" value="Intergrase catalytic core"/>
    <property type="match status" value="1"/>
</dbReference>
<dbReference type="SUPFAM" id="SSF56349">
    <property type="entry name" value="DNA breaking-rejoining enzymes"/>
    <property type="match status" value="1"/>
</dbReference>
<dbReference type="SMART" id="SM00345">
    <property type="entry name" value="HTH_GNTR"/>
    <property type="match status" value="1"/>
</dbReference>
<name>A0ABN2MW75_9PSEU</name>
<organism evidence="6 7">
    <name type="scientific">Pseudonocardia ailaonensis</name>
    <dbReference type="NCBI Taxonomy" id="367279"/>
    <lineage>
        <taxon>Bacteria</taxon>
        <taxon>Bacillati</taxon>
        <taxon>Actinomycetota</taxon>
        <taxon>Actinomycetes</taxon>
        <taxon>Pseudonocardiales</taxon>
        <taxon>Pseudonocardiaceae</taxon>
        <taxon>Pseudonocardia</taxon>
    </lineage>
</organism>
<dbReference type="EMBL" id="BAAAQK010000005">
    <property type="protein sequence ID" value="GAA1839275.1"/>
    <property type="molecule type" value="Genomic_DNA"/>
</dbReference>
<keyword evidence="4" id="KW-0233">DNA recombination</keyword>
<sequence length="505" mass="55593">MVATLLVMPRAGARRRTRGSIDPLPSGALRVRVHAGADPVTGKRHTLVEIVPPGPRQAAEAEAARTRLLNQVDERRHPRTAATVNQLLDKYFEVLALEATTTYTYVGYADKHIRPLIGQVKVGALGGEVFDSLYAELRRCRDHCDRGPRTDHRTSRAHDCDERCRPHECRPLANASIRHVHFILSGALKRAVRWRWIAANPIVEAEPPTAPPPAPAPPSATEAAAILAESWKDPDWGLLVWVVMVTGLRRGELCGLRWRDLDLDRGTLTVARGIAQRDGRAWEKTTKTHQQRRLALDDETVELLRAHHETCGGRAQALSAVLASDAFVFSLAPDGSTHLLPDSVSQRYGKLARKLGIATSIHKLRHYSATELISAGVDIRTVAGRLGHGGGGTTTLRVYTAWVAESDQRAATNLFSRLPARPAERARLDDPSLVARHPYEVLAVELRREVENGTWTEWLPSNKELARTHDVSVGTAQRAARLLAEWGVVAVLPGRGVRVLAPTKQ</sequence>
<dbReference type="InterPro" id="IPR036388">
    <property type="entry name" value="WH-like_DNA-bd_sf"/>
</dbReference>
<keyword evidence="2" id="KW-0238">DNA-binding</keyword>
<keyword evidence="3" id="KW-0804">Transcription</keyword>
<dbReference type="Pfam" id="PF00392">
    <property type="entry name" value="GntR"/>
    <property type="match status" value="1"/>
</dbReference>
<feature type="domain" description="Tyr recombinase" evidence="5">
    <location>
        <begin position="213"/>
        <end position="413"/>
    </location>
</feature>
<accession>A0ABN2MW75</accession>
<dbReference type="InterPro" id="IPR050090">
    <property type="entry name" value="Tyrosine_recombinase_XerCD"/>
</dbReference>
<dbReference type="InterPro" id="IPR013762">
    <property type="entry name" value="Integrase-like_cat_sf"/>
</dbReference>
<reference evidence="6 7" key="1">
    <citation type="journal article" date="2019" name="Int. J. Syst. Evol. Microbiol.">
        <title>The Global Catalogue of Microorganisms (GCM) 10K type strain sequencing project: providing services to taxonomists for standard genome sequencing and annotation.</title>
        <authorList>
            <consortium name="The Broad Institute Genomics Platform"/>
            <consortium name="The Broad Institute Genome Sequencing Center for Infectious Disease"/>
            <person name="Wu L."/>
            <person name="Ma J."/>
        </authorList>
    </citation>
    <scope>NUCLEOTIDE SEQUENCE [LARGE SCALE GENOMIC DNA]</scope>
    <source>
        <strain evidence="6 7">JCM 16009</strain>
    </source>
</reference>
<dbReference type="Proteomes" id="UP001500449">
    <property type="component" value="Unassembled WGS sequence"/>
</dbReference>
<dbReference type="Pfam" id="PF00589">
    <property type="entry name" value="Phage_integrase"/>
    <property type="match status" value="1"/>
</dbReference>
<evidence type="ECO:0000313" key="6">
    <source>
        <dbReference type="EMBL" id="GAA1839275.1"/>
    </source>
</evidence>
<dbReference type="InterPro" id="IPR000524">
    <property type="entry name" value="Tscrpt_reg_HTH_GntR"/>
</dbReference>
<proteinExistence type="predicted"/>
<dbReference type="Gene3D" id="1.10.150.130">
    <property type="match status" value="1"/>
</dbReference>
<dbReference type="PROSITE" id="PS51898">
    <property type="entry name" value="TYR_RECOMBINASE"/>
    <property type="match status" value="1"/>
</dbReference>
<dbReference type="InterPro" id="IPR002104">
    <property type="entry name" value="Integrase_catalytic"/>
</dbReference>
<dbReference type="Gene3D" id="1.10.10.10">
    <property type="entry name" value="Winged helix-like DNA-binding domain superfamily/Winged helix DNA-binding domain"/>
    <property type="match status" value="1"/>
</dbReference>
<protein>
    <recommendedName>
        <fullName evidence="5">Tyr recombinase domain-containing protein</fullName>
    </recommendedName>
</protein>
<evidence type="ECO:0000256" key="2">
    <source>
        <dbReference type="ARBA" id="ARBA00023125"/>
    </source>
</evidence>
<dbReference type="InterPro" id="IPR036390">
    <property type="entry name" value="WH_DNA-bd_sf"/>
</dbReference>
<dbReference type="InterPro" id="IPR011010">
    <property type="entry name" value="DNA_brk_join_enz"/>
</dbReference>
<evidence type="ECO:0000256" key="4">
    <source>
        <dbReference type="ARBA" id="ARBA00023172"/>
    </source>
</evidence>
<dbReference type="InterPro" id="IPR010998">
    <property type="entry name" value="Integrase_recombinase_N"/>
</dbReference>
<keyword evidence="7" id="KW-1185">Reference proteome</keyword>
<dbReference type="PANTHER" id="PTHR30349">
    <property type="entry name" value="PHAGE INTEGRASE-RELATED"/>
    <property type="match status" value="1"/>
</dbReference>
<dbReference type="CDD" id="cd01189">
    <property type="entry name" value="INT_ICEBs1_C_like"/>
    <property type="match status" value="1"/>
</dbReference>
<dbReference type="PANTHER" id="PTHR30349:SF91">
    <property type="entry name" value="INTA PROTEIN"/>
    <property type="match status" value="1"/>
</dbReference>
<evidence type="ECO:0000256" key="1">
    <source>
        <dbReference type="ARBA" id="ARBA00023015"/>
    </source>
</evidence>
<dbReference type="SUPFAM" id="SSF46785">
    <property type="entry name" value="Winged helix' DNA-binding domain"/>
    <property type="match status" value="1"/>
</dbReference>
<keyword evidence="1" id="KW-0805">Transcription regulation</keyword>